<sequence>MLLTCFSKVDLGNDLVNKSATLFSDRTWFTLILRRVFLLHSFNTSNIIL</sequence>
<accession>A0A2P6QDM0</accession>
<evidence type="ECO:0000313" key="2">
    <source>
        <dbReference type="Proteomes" id="UP000238479"/>
    </source>
</evidence>
<keyword evidence="2" id="KW-1185">Reference proteome</keyword>
<evidence type="ECO:0000313" key="1">
    <source>
        <dbReference type="EMBL" id="PRQ32280.1"/>
    </source>
</evidence>
<dbReference type="AlphaFoldDB" id="A0A2P6QDM0"/>
<protein>
    <submittedName>
        <fullName evidence="1">Uncharacterized protein</fullName>
    </submittedName>
</protein>
<dbReference type="Proteomes" id="UP000238479">
    <property type="component" value="Chromosome 5"/>
</dbReference>
<organism evidence="1 2">
    <name type="scientific">Rosa chinensis</name>
    <name type="common">China rose</name>
    <dbReference type="NCBI Taxonomy" id="74649"/>
    <lineage>
        <taxon>Eukaryota</taxon>
        <taxon>Viridiplantae</taxon>
        <taxon>Streptophyta</taxon>
        <taxon>Embryophyta</taxon>
        <taxon>Tracheophyta</taxon>
        <taxon>Spermatophyta</taxon>
        <taxon>Magnoliopsida</taxon>
        <taxon>eudicotyledons</taxon>
        <taxon>Gunneridae</taxon>
        <taxon>Pentapetalae</taxon>
        <taxon>rosids</taxon>
        <taxon>fabids</taxon>
        <taxon>Rosales</taxon>
        <taxon>Rosaceae</taxon>
        <taxon>Rosoideae</taxon>
        <taxon>Rosoideae incertae sedis</taxon>
        <taxon>Rosa</taxon>
    </lineage>
</organism>
<dbReference type="Gramene" id="PRQ32280">
    <property type="protein sequence ID" value="PRQ32280"/>
    <property type="gene ID" value="RchiOBHm_Chr5g0044591"/>
</dbReference>
<proteinExistence type="predicted"/>
<dbReference type="EMBL" id="PDCK01000043">
    <property type="protein sequence ID" value="PRQ32280.1"/>
    <property type="molecule type" value="Genomic_DNA"/>
</dbReference>
<gene>
    <name evidence="1" type="ORF">RchiOBHm_Chr5g0044591</name>
</gene>
<comment type="caution">
    <text evidence="1">The sequence shown here is derived from an EMBL/GenBank/DDBJ whole genome shotgun (WGS) entry which is preliminary data.</text>
</comment>
<reference evidence="1 2" key="1">
    <citation type="journal article" date="2018" name="Nat. Genet.">
        <title>The Rosa genome provides new insights in the design of modern roses.</title>
        <authorList>
            <person name="Bendahmane M."/>
        </authorList>
    </citation>
    <scope>NUCLEOTIDE SEQUENCE [LARGE SCALE GENOMIC DNA]</scope>
    <source>
        <strain evidence="2">cv. Old Blush</strain>
    </source>
</reference>
<name>A0A2P6QDM0_ROSCH</name>